<dbReference type="EMBL" id="BRVP01000004">
    <property type="protein sequence ID" value="GLB51736.1"/>
    <property type="molecule type" value="Genomic_DNA"/>
</dbReference>
<evidence type="ECO:0000313" key="2">
    <source>
        <dbReference type="EMBL" id="GLB51736.1"/>
    </source>
</evidence>
<name>A0A9W6B374_9FLAO</name>
<evidence type="ECO:0000256" key="1">
    <source>
        <dbReference type="SAM" id="Phobius"/>
    </source>
</evidence>
<proteinExistence type="predicted"/>
<evidence type="ECO:0000313" key="3">
    <source>
        <dbReference type="Proteomes" id="UP001143545"/>
    </source>
</evidence>
<comment type="caution">
    <text evidence="2">The sequence shown here is derived from an EMBL/GenBank/DDBJ whole genome shotgun (WGS) entry which is preliminary data.</text>
</comment>
<dbReference type="Proteomes" id="UP001143545">
    <property type="component" value="Unassembled WGS sequence"/>
</dbReference>
<keyword evidence="3" id="KW-1185">Reference proteome</keyword>
<gene>
    <name evidence="2" type="ORF">NBRC110019_07750</name>
</gene>
<keyword evidence="1" id="KW-1133">Transmembrane helix</keyword>
<keyword evidence="1" id="KW-0472">Membrane</keyword>
<accession>A0A9W6B374</accession>
<dbReference type="AlphaFoldDB" id="A0A9W6B374"/>
<keyword evidence="1" id="KW-0812">Transmembrane</keyword>
<evidence type="ECO:0008006" key="4">
    <source>
        <dbReference type="Google" id="ProtNLM"/>
    </source>
</evidence>
<feature type="transmembrane region" description="Helical" evidence="1">
    <location>
        <begin position="20"/>
        <end position="50"/>
    </location>
</feature>
<organism evidence="2 3">
    <name type="scientific">Neptunitalea chrysea</name>
    <dbReference type="NCBI Taxonomy" id="1647581"/>
    <lineage>
        <taxon>Bacteria</taxon>
        <taxon>Pseudomonadati</taxon>
        <taxon>Bacteroidota</taxon>
        <taxon>Flavobacteriia</taxon>
        <taxon>Flavobacteriales</taxon>
        <taxon>Flavobacteriaceae</taxon>
        <taxon>Neptunitalea</taxon>
    </lineage>
</organism>
<sequence length="59" mass="6830">MCNYWVSLVRCFTMFLKSWIVNYMIVIPGPSLLFLVSEFGSADVLIVTFFKDVLAIDYI</sequence>
<protein>
    <recommendedName>
        <fullName evidence="4">Transmembrane protein</fullName>
    </recommendedName>
</protein>
<reference evidence="2" key="1">
    <citation type="submission" date="2022-07" db="EMBL/GenBank/DDBJ databases">
        <title>Taxonomy of Novel Oxalotrophic and Methylotrophic Bacteria.</title>
        <authorList>
            <person name="Sahin N."/>
            <person name="Tani A."/>
        </authorList>
    </citation>
    <scope>NUCLEOTIDE SEQUENCE</scope>
    <source>
        <strain evidence="2">AM327</strain>
    </source>
</reference>